<protein>
    <submittedName>
        <fullName evidence="1">Uncharacterized protein</fullName>
    </submittedName>
</protein>
<reference evidence="1" key="1">
    <citation type="submission" date="2023-07" db="EMBL/GenBank/DDBJ databases">
        <title>draft genome sequence of fig (Ficus carica).</title>
        <authorList>
            <person name="Takahashi T."/>
            <person name="Nishimura K."/>
        </authorList>
    </citation>
    <scope>NUCLEOTIDE SEQUENCE</scope>
</reference>
<name>A0AA87ZQK2_FICCA</name>
<dbReference type="AlphaFoldDB" id="A0AA87ZQK2"/>
<comment type="caution">
    <text evidence="1">The sequence shown here is derived from an EMBL/GenBank/DDBJ whole genome shotgun (WGS) entry which is preliminary data.</text>
</comment>
<dbReference type="Proteomes" id="UP001187192">
    <property type="component" value="Unassembled WGS sequence"/>
</dbReference>
<evidence type="ECO:0000313" key="2">
    <source>
        <dbReference type="Proteomes" id="UP001187192"/>
    </source>
</evidence>
<dbReference type="EMBL" id="BTGU01000007">
    <property type="protein sequence ID" value="GMN37655.1"/>
    <property type="molecule type" value="Genomic_DNA"/>
</dbReference>
<organism evidence="1 2">
    <name type="scientific">Ficus carica</name>
    <name type="common">Common fig</name>
    <dbReference type="NCBI Taxonomy" id="3494"/>
    <lineage>
        <taxon>Eukaryota</taxon>
        <taxon>Viridiplantae</taxon>
        <taxon>Streptophyta</taxon>
        <taxon>Embryophyta</taxon>
        <taxon>Tracheophyta</taxon>
        <taxon>Spermatophyta</taxon>
        <taxon>Magnoliopsida</taxon>
        <taxon>eudicotyledons</taxon>
        <taxon>Gunneridae</taxon>
        <taxon>Pentapetalae</taxon>
        <taxon>rosids</taxon>
        <taxon>fabids</taxon>
        <taxon>Rosales</taxon>
        <taxon>Moraceae</taxon>
        <taxon>Ficeae</taxon>
        <taxon>Ficus</taxon>
    </lineage>
</organism>
<keyword evidence="2" id="KW-1185">Reference proteome</keyword>
<proteinExistence type="predicted"/>
<evidence type="ECO:0000313" key="1">
    <source>
        <dbReference type="EMBL" id="GMN37655.1"/>
    </source>
</evidence>
<accession>A0AA87ZQK2</accession>
<gene>
    <name evidence="1" type="ORF">TIFTF001_007005</name>
</gene>
<sequence length="71" mass="7931">MFGTSKKFSSTLRRIFGEFGGAWLANSQCCKSGYALPLTTKSIFVSPLPQRAQLVASWRHGDVNKLDCTYR</sequence>